<accession>A0ABU4S514</accession>
<dbReference type="RefSeq" id="WP_302724225.1">
    <property type="nucleotide sequence ID" value="NZ_JAULRU010000783.1"/>
</dbReference>
<sequence>MTLDIFLTKLTSEPLNVEFKETMAVIDACYDYTPAAFKNGEADNAAGTNEGSCKIFAFGAINGLTEAQTLACFGHFYREDVLQNPEGDDHANIRNFIQHGWQGVEFEGEVLKLK</sequence>
<dbReference type="InterPro" id="IPR014984">
    <property type="entry name" value="HopJ"/>
</dbReference>
<keyword evidence="2" id="KW-1185">Reference proteome</keyword>
<dbReference type="EMBL" id="JAXAFO010000036">
    <property type="protein sequence ID" value="MDX6850973.1"/>
    <property type="molecule type" value="Genomic_DNA"/>
</dbReference>
<dbReference type="Proteomes" id="UP001273505">
    <property type="component" value="Unassembled WGS sequence"/>
</dbReference>
<dbReference type="InterPro" id="IPR038604">
    <property type="entry name" value="HopJ_sf"/>
</dbReference>
<protein>
    <submittedName>
        <fullName evidence="1">HopJ type III effector protein</fullName>
    </submittedName>
</protein>
<comment type="caution">
    <text evidence="1">The sequence shown here is derived from an EMBL/GenBank/DDBJ whole genome shotgun (WGS) entry which is preliminary data.</text>
</comment>
<dbReference type="Pfam" id="PF08888">
    <property type="entry name" value="HopJ"/>
    <property type="match status" value="1"/>
</dbReference>
<name>A0ABU4S514_9GAMM</name>
<gene>
    <name evidence="1" type="ORF">SCD92_16475</name>
</gene>
<organism evidence="1 2">
    <name type="scientific">Gilvimarinus gilvus</name>
    <dbReference type="NCBI Taxonomy" id="3058038"/>
    <lineage>
        <taxon>Bacteria</taxon>
        <taxon>Pseudomonadati</taxon>
        <taxon>Pseudomonadota</taxon>
        <taxon>Gammaproteobacteria</taxon>
        <taxon>Cellvibrionales</taxon>
        <taxon>Cellvibrionaceae</taxon>
        <taxon>Gilvimarinus</taxon>
    </lineage>
</organism>
<proteinExistence type="predicted"/>
<reference evidence="1 2" key="1">
    <citation type="submission" date="2023-11" db="EMBL/GenBank/DDBJ databases">
        <title>Gilvimarinus fulvus sp. nov., isolated from the surface of Kelp.</title>
        <authorList>
            <person name="Sun Y.Y."/>
            <person name="Gong Y."/>
            <person name="Du Z.J."/>
        </authorList>
    </citation>
    <scope>NUCLEOTIDE SEQUENCE [LARGE SCALE GENOMIC DNA]</scope>
    <source>
        <strain evidence="1 2">SDUM040013</strain>
    </source>
</reference>
<evidence type="ECO:0000313" key="1">
    <source>
        <dbReference type="EMBL" id="MDX6850973.1"/>
    </source>
</evidence>
<dbReference type="Gene3D" id="3.20.160.10">
    <property type="entry name" value="vpa0580 domain like"/>
    <property type="match status" value="1"/>
</dbReference>
<evidence type="ECO:0000313" key="2">
    <source>
        <dbReference type="Proteomes" id="UP001273505"/>
    </source>
</evidence>